<keyword evidence="2" id="KW-0812">Transmembrane</keyword>
<feature type="transmembrane region" description="Helical" evidence="2">
    <location>
        <begin position="349"/>
        <end position="368"/>
    </location>
</feature>
<dbReference type="Proteomes" id="UP000298860">
    <property type="component" value="Unassembled WGS sequence"/>
</dbReference>
<feature type="transmembrane region" description="Helical" evidence="2">
    <location>
        <begin position="107"/>
        <end position="129"/>
    </location>
</feature>
<evidence type="ECO:0000256" key="1">
    <source>
        <dbReference type="SAM" id="MobiDB-lite"/>
    </source>
</evidence>
<keyword evidence="4" id="KW-1185">Reference proteome</keyword>
<feature type="transmembrane region" description="Helical" evidence="2">
    <location>
        <begin position="205"/>
        <end position="231"/>
    </location>
</feature>
<evidence type="ECO:0000313" key="4">
    <source>
        <dbReference type="Proteomes" id="UP000298860"/>
    </source>
</evidence>
<sequence>MANPAVDERDDRAGAGIGGHRPIAGRDMSRSPFWALLAFGAVAALGGITLWSAPAPMMAPWDNFILLDGAYRILQGQAPSTDFASPIGPLVYGLTAIGMRMQRVPSLAAVGYGSVVFLGIVAVLGWLVARRRLPAPLAAGFTVFVAVVVVAVRPLGYSAGNTTYAMLYNRYGWALYATLLVLALLRPRVPMPPRALAGDGLILGALLGLLCYCKISFLLVGVGAVGAGLLLGTLPRRLLLALWAVVGFLLVGIAMWLAFGARAPDYLADFVATARAQRDGQRLSVLVRSVAVNLPVGLVAAAVIGGLLVSARRHGRPARPIWRLAAAAGYVLGSSVLVSVTNSQEKVDLPALVLIPLLLAGYAVGDAAPAGARPFRPPKPLLAGVAVLLVGTAGLVAARDMVAIGRAVALRGEVAAPAPSQRMASDRLRDFVVPADATWQTAYRTANEVPAMMNDGMALLRRHVAPRDTVFTVALANPFSFALSLPPSRGEPLWWDVGIDFDRASHPSADRAFGNARWVMVPRMVPGRGCCQQTVQTMLDLYQPYLDRHFTETERTTDWILLARTQ</sequence>
<dbReference type="EMBL" id="BJFL01000025">
    <property type="protein sequence ID" value="GDY32506.1"/>
    <property type="molecule type" value="Genomic_DNA"/>
</dbReference>
<evidence type="ECO:0000256" key="2">
    <source>
        <dbReference type="SAM" id="Phobius"/>
    </source>
</evidence>
<organism evidence="3 4">
    <name type="scientific">Gandjariella thermophila</name>
    <dbReference type="NCBI Taxonomy" id="1931992"/>
    <lineage>
        <taxon>Bacteria</taxon>
        <taxon>Bacillati</taxon>
        <taxon>Actinomycetota</taxon>
        <taxon>Actinomycetes</taxon>
        <taxon>Pseudonocardiales</taxon>
        <taxon>Pseudonocardiaceae</taxon>
        <taxon>Gandjariella</taxon>
    </lineage>
</organism>
<feature type="transmembrane region" description="Helical" evidence="2">
    <location>
        <begin position="135"/>
        <end position="155"/>
    </location>
</feature>
<gene>
    <name evidence="3" type="ORF">GTS_41390</name>
</gene>
<keyword evidence="2" id="KW-1133">Transmembrane helix</keyword>
<protein>
    <recommendedName>
        <fullName evidence="5">Glycosyltransferase RgtA/B/C/D-like domain-containing protein</fullName>
    </recommendedName>
</protein>
<feature type="transmembrane region" description="Helical" evidence="2">
    <location>
        <begin position="290"/>
        <end position="309"/>
    </location>
</feature>
<dbReference type="RefSeq" id="WP_137815514.1">
    <property type="nucleotide sequence ID" value="NZ_BJFL01000025.1"/>
</dbReference>
<feature type="region of interest" description="Disordered" evidence="1">
    <location>
        <begin position="1"/>
        <end position="21"/>
    </location>
</feature>
<feature type="compositionally biased region" description="Basic and acidic residues" evidence="1">
    <location>
        <begin position="1"/>
        <end position="13"/>
    </location>
</feature>
<keyword evidence="2" id="KW-0472">Membrane</keyword>
<name>A0A4D4JDP0_9PSEU</name>
<accession>A0A4D4JDP0</accession>
<feature type="transmembrane region" description="Helical" evidence="2">
    <location>
        <begin position="167"/>
        <end position="185"/>
    </location>
</feature>
<reference evidence="4" key="1">
    <citation type="submission" date="2019-04" db="EMBL/GenBank/DDBJ databases">
        <title>Draft genome sequence of Pseudonocardiaceae bacterium SL3-2-4.</title>
        <authorList>
            <person name="Ningsih F."/>
            <person name="Yokota A."/>
            <person name="Sakai Y."/>
            <person name="Nanatani K."/>
            <person name="Yabe S."/>
            <person name="Oetari A."/>
            <person name="Sjamsuridzal W."/>
        </authorList>
    </citation>
    <scope>NUCLEOTIDE SEQUENCE [LARGE SCALE GENOMIC DNA]</scope>
    <source>
        <strain evidence="4">SL3-2-4</strain>
    </source>
</reference>
<proteinExistence type="predicted"/>
<dbReference type="AlphaFoldDB" id="A0A4D4JDP0"/>
<comment type="caution">
    <text evidence="3">The sequence shown here is derived from an EMBL/GenBank/DDBJ whole genome shotgun (WGS) entry which is preliminary data.</text>
</comment>
<feature type="transmembrane region" description="Helical" evidence="2">
    <location>
        <begin position="33"/>
        <end position="53"/>
    </location>
</feature>
<feature type="transmembrane region" description="Helical" evidence="2">
    <location>
        <begin position="238"/>
        <end position="259"/>
    </location>
</feature>
<feature type="transmembrane region" description="Helical" evidence="2">
    <location>
        <begin position="380"/>
        <end position="398"/>
    </location>
</feature>
<evidence type="ECO:0008006" key="5">
    <source>
        <dbReference type="Google" id="ProtNLM"/>
    </source>
</evidence>
<feature type="transmembrane region" description="Helical" evidence="2">
    <location>
        <begin position="321"/>
        <end position="343"/>
    </location>
</feature>
<dbReference type="OrthoDB" id="7993201at2"/>
<evidence type="ECO:0000313" key="3">
    <source>
        <dbReference type="EMBL" id="GDY32506.1"/>
    </source>
</evidence>